<name>A0ABW3YNT6_9ACTN</name>
<protein>
    <submittedName>
        <fullName evidence="1">Uncharacterized protein</fullName>
    </submittedName>
</protein>
<gene>
    <name evidence="1" type="ORF">ACFQ4H_34730</name>
</gene>
<sequence length="352" mass="36667">MTETPVAPGSVRLYDRVEPALRAGLYRVSSTLDVRPTTGGQLQSPPTHATHVQVDAPRFALDASEVAAQHPPADAVGTFGDRLPHAVLGRRTLPWERRLADGTPWLALLVVRADEGKLVNGTLQGLVGSTVVAALAANQPVDPNQQVRGLQVKDIATFRALLPSRADVALLTHVRQVNLADTALAGNDDDGWFSVVTANRLPLAGTGPTTWLACLVSLEARDDAWSTTTGTPPTLVVLASWSFVTGSTGGTFERLAADLDVAAFGEPATGSDPVLRPDGAVPLTGTARDGSPTTVGYRSPLLGSGGAAADDVTDTAAYELGRLLAAADGRFIREVVGWHRSAEAAARSADVA</sequence>
<dbReference type="Proteomes" id="UP001597260">
    <property type="component" value="Unassembled WGS sequence"/>
</dbReference>
<keyword evidence="2" id="KW-1185">Reference proteome</keyword>
<accession>A0ABW3YNT6</accession>
<reference evidence="2" key="1">
    <citation type="journal article" date="2019" name="Int. J. Syst. Evol. Microbiol.">
        <title>The Global Catalogue of Microorganisms (GCM) 10K type strain sequencing project: providing services to taxonomists for standard genome sequencing and annotation.</title>
        <authorList>
            <consortium name="The Broad Institute Genomics Platform"/>
            <consortium name="The Broad Institute Genome Sequencing Center for Infectious Disease"/>
            <person name="Wu L."/>
            <person name="Ma J."/>
        </authorList>
    </citation>
    <scope>NUCLEOTIDE SEQUENCE [LARGE SCALE GENOMIC DNA]</scope>
    <source>
        <strain evidence="2">JCM 31037</strain>
    </source>
</reference>
<evidence type="ECO:0000313" key="2">
    <source>
        <dbReference type="Proteomes" id="UP001597260"/>
    </source>
</evidence>
<proteinExistence type="predicted"/>
<dbReference type="EMBL" id="JBHTMP010000152">
    <property type="protein sequence ID" value="MFD1326247.1"/>
    <property type="molecule type" value="Genomic_DNA"/>
</dbReference>
<evidence type="ECO:0000313" key="1">
    <source>
        <dbReference type="EMBL" id="MFD1326247.1"/>
    </source>
</evidence>
<dbReference type="RefSeq" id="WP_377579512.1">
    <property type="nucleotide sequence ID" value="NZ_JBHTMP010000152.1"/>
</dbReference>
<comment type="caution">
    <text evidence="1">The sequence shown here is derived from an EMBL/GenBank/DDBJ whole genome shotgun (WGS) entry which is preliminary data.</text>
</comment>
<feature type="non-terminal residue" evidence="1">
    <location>
        <position position="352"/>
    </location>
</feature>
<organism evidence="1 2">
    <name type="scientific">Micromonospora sonneratiae</name>
    <dbReference type="NCBI Taxonomy" id="1184706"/>
    <lineage>
        <taxon>Bacteria</taxon>
        <taxon>Bacillati</taxon>
        <taxon>Actinomycetota</taxon>
        <taxon>Actinomycetes</taxon>
        <taxon>Micromonosporales</taxon>
        <taxon>Micromonosporaceae</taxon>
        <taxon>Micromonospora</taxon>
    </lineage>
</organism>